<evidence type="ECO:0000256" key="1">
    <source>
        <dbReference type="ARBA" id="ARBA00004651"/>
    </source>
</evidence>
<organism evidence="8 9">
    <name type="scientific">Acrocarpospora corrugata</name>
    <dbReference type="NCBI Taxonomy" id="35763"/>
    <lineage>
        <taxon>Bacteria</taxon>
        <taxon>Bacillati</taxon>
        <taxon>Actinomycetota</taxon>
        <taxon>Actinomycetes</taxon>
        <taxon>Streptosporangiales</taxon>
        <taxon>Streptosporangiaceae</taxon>
        <taxon>Acrocarpospora</taxon>
    </lineage>
</organism>
<dbReference type="OrthoDB" id="582337at2"/>
<reference evidence="8 9" key="1">
    <citation type="submission" date="2019-10" db="EMBL/GenBank/DDBJ databases">
        <title>Whole genome shotgun sequence of Acrocarpospora corrugata NBRC 13972.</title>
        <authorList>
            <person name="Ichikawa N."/>
            <person name="Kimura A."/>
            <person name="Kitahashi Y."/>
            <person name="Komaki H."/>
            <person name="Oguchi A."/>
        </authorList>
    </citation>
    <scope>NUCLEOTIDE SEQUENCE [LARGE SCALE GENOMIC DNA]</scope>
    <source>
        <strain evidence="8 9">NBRC 13972</strain>
    </source>
</reference>
<feature type="transmembrane region" description="Helical" evidence="6">
    <location>
        <begin position="18"/>
        <end position="38"/>
    </location>
</feature>
<dbReference type="EMBL" id="BLAD01000036">
    <property type="protein sequence ID" value="GER98275.1"/>
    <property type="molecule type" value="Genomic_DNA"/>
</dbReference>
<evidence type="ECO:0000256" key="3">
    <source>
        <dbReference type="ARBA" id="ARBA00022692"/>
    </source>
</evidence>
<dbReference type="PANTHER" id="PTHR34187:SF2">
    <property type="entry name" value="DUF202 DOMAIN-CONTAINING PROTEIN"/>
    <property type="match status" value="1"/>
</dbReference>
<evidence type="ECO:0000259" key="7">
    <source>
        <dbReference type="Pfam" id="PF02656"/>
    </source>
</evidence>
<protein>
    <recommendedName>
        <fullName evidence="7">DUF202 domain-containing protein</fullName>
    </recommendedName>
</protein>
<dbReference type="GO" id="GO:0005886">
    <property type="term" value="C:plasma membrane"/>
    <property type="evidence" value="ECO:0007669"/>
    <property type="project" value="UniProtKB-SubCell"/>
</dbReference>
<evidence type="ECO:0000256" key="5">
    <source>
        <dbReference type="ARBA" id="ARBA00023136"/>
    </source>
</evidence>
<evidence type="ECO:0000256" key="6">
    <source>
        <dbReference type="SAM" id="Phobius"/>
    </source>
</evidence>
<evidence type="ECO:0000313" key="8">
    <source>
        <dbReference type="EMBL" id="GER98275.1"/>
    </source>
</evidence>
<comment type="caution">
    <text evidence="8">The sequence shown here is derived from an EMBL/GenBank/DDBJ whole genome shotgun (WGS) entry which is preliminary data.</text>
</comment>
<evidence type="ECO:0000256" key="2">
    <source>
        <dbReference type="ARBA" id="ARBA00022475"/>
    </source>
</evidence>
<keyword evidence="5 6" id="KW-0472">Membrane</keyword>
<dbReference type="PANTHER" id="PTHR34187">
    <property type="entry name" value="FGR18P"/>
    <property type="match status" value="1"/>
</dbReference>
<keyword evidence="3 6" id="KW-0812">Transmembrane</keyword>
<feature type="transmembrane region" description="Helical" evidence="6">
    <location>
        <begin position="88"/>
        <end position="109"/>
    </location>
</feature>
<dbReference type="InterPro" id="IPR003807">
    <property type="entry name" value="DUF202"/>
</dbReference>
<accession>A0A5M3VNP7</accession>
<keyword evidence="9" id="KW-1185">Reference proteome</keyword>
<feature type="transmembrane region" description="Helical" evidence="6">
    <location>
        <begin position="50"/>
        <end position="67"/>
    </location>
</feature>
<comment type="subcellular location">
    <subcellularLocation>
        <location evidence="1">Cell membrane</location>
        <topology evidence="1">Multi-pass membrane protein</topology>
    </subcellularLocation>
</comment>
<evidence type="ECO:0000313" key="9">
    <source>
        <dbReference type="Proteomes" id="UP000334990"/>
    </source>
</evidence>
<dbReference type="RefSeq" id="WP_155334736.1">
    <property type="nucleotide sequence ID" value="NZ_BAAABN010000078.1"/>
</dbReference>
<keyword evidence="2" id="KW-1003">Cell membrane</keyword>
<proteinExistence type="predicted"/>
<keyword evidence="4 6" id="KW-1133">Transmembrane helix</keyword>
<name>A0A5M3VNP7_9ACTN</name>
<dbReference type="Proteomes" id="UP000334990">
    <property type="component" value="Unassembled WGS sequence"/>
</dbReference>
<gene>
    <name evidence="8" type="ORF">Acor_03370</name>
</gene>
<dbReference type="AlphaFoldDB" id="A0A5M3VNP7"/>
<feature type="domain" description="DUF202" evidence="7">
    <location>
        <begin position="9"/>
        <end position="76"/>
    </location>
</feature>
<evidence type="ECO:0000256" key="4">
    <source>
        <dbReference type="ARBA" id="ARBA00022989"/>
    </source>
</evidence>
<dbReference type="InterPro" id="IPR052053">
    <property type="entry name" value="IM_YidH-like"/>
</dbReference>
<sequence length="111" mass="12008">MEGNEPDPRFTLANERTFLTWLSTSLALCAGGVAIAALPENLFVPWVRTMLALVLVTLAAFAALAAYPRWRQIQRALRRAEPLPPPRLAPVFGYGVALVALLALVLIVVSA</sequence>
<dbReference type="Pfam" id="PF02656">
    <property type="entry name" value="DUF202"/>
    <property type="match status" value="1"/>
</dbReference>